<dbReference type="Pfam" id="PF01432">
    <property type="entry name" value="Peptidase_M3"/>
    <property type="match status" value="1"/>
</dbReference>
<evidence type="ECO:0000256" key="3">
    <source>
        <dbReference type="ARBA" id="ARBA00022801"/>
    </source>
</evidence>
<dbReference type="eggNOG" id="COG1164">
    <property type="taxonomic scope" value="Bacteria"/>
</dbReference>
<evidence type="ECO:0000259" key="8">
    <source>
        <dbReference type="Pfam" id="PF08439"/>
    </source>
</evidence>
<dbReference type="CDD" id="cd09607">
    <property type="entry name" value="M3B_PepF"/>
    <property type="match status" value="1"/>
</dbReference>
<evidence type="ECO:0000313" key="10">
    <source>
        <dbReference type="EMBL" id="KRU12302.1"/>
    </source>
</evidence>
<dbReference type="AlphaFoldDB" id="A0A0H3J708"/>
<reference evidence="10" key="2">
    <citation type="submission" date="2015-10" db="EMBL/GenBank/DDBJ databases">
        <title>Improved Draft Genome Sequence of Clostridium pasteurianum Strain ATCC 6013 (DSM 525) Using a Hybrid Next-Generation Sequencing Approach.</title>
        <authorList>
            <person name="Pyne M.E."/>
            <person name="Utturkar S.M."/>
            <person name="Brown S.D."/>
            <person name="Moo-Young M."/>
            <person name="Chung D.A."/>
            <person name="Chou P.C."/>
        </authorList>
    </citation>
    <scope>NUCLEOTIDE SEQUENCE</scope>
    <source>
        <strain evidence="10">ATCC 6013</strain>
    </source>
</reference>
<evidence type="ECO:0000256" key="1">
    <source>
        <dbReference type="ARBA" id="ARBA00022670"/>
    </source>
</evidence>
<reference evidence="10 11" key="3">
    <citation type="journal article" name="Genome Announc.">
        <title>Improved Draft Genome Sequence of Clostridium pasteurianum Strain ATCC 6013 (DSM 525) Using a Hybrid Next-Generation Sequencing Approach.</title>
        <authorList>
            <person name="Pyne M.E."/>
            <person name="Utturkar S."/>
            <person name="Brown S.D."/>
            <person name="Moo-Young M."/>
            <person name="Chung D.A."/>
            <person name="Chou C.P."/>
        </authorList>
    </citation>
    <scope>NUCLEOTIDE SEQUENCE [LARGE SCALE GENOMIC DNA]</scope>
    <source>
        <strain evidence="10 11">ATCC 6013</strain>
    </source>
</reference>
<dbReference type="GeneID" id="93073794"/>
<sequence length="589" mass="67780">MEHRWSLKELYDSFESKEFKEDLIRCDKFIDKIKEISETFADSKEENIKKLENYISVDNEFFHLSFKLLSFCQLSLSVETTNVEALKYLEVIEEKITELAEPNTKVAKWIGKLQNLDDIIGSSTILKEHNFYLKEIQQNNKYVLSEKEETIISKMRNTGSSAWSKLQDLTLSNLLVKININGKEEKLPLTVVRNMAYDANDNIRKTAYIAELAAYSEIEDVSAACLNGIKGEVITVDKLRGYKSPLEESLISSKMDQKTLDSMFSAISEYLPVFRKYFRKKAQILSYKGGLPFYEMFAPIGKSSRKYTFEEARDFIVENFKTFSDKLADYALKAFNNKWIDAEPREGKVGGAFCENLHVIGESRIMSNFTGNFNDVVTLAHELGHGYHGACLLKESAINSEYPMPIAETASTFCETIIKKAATDKVDKEESISILETEISDCAQVIVDIYSRFLFESEVFKKREKGSISVEELKSIMLEAQKKAYGDGLDSNYLHPYMWICKPHYYSADFNFYNYPYAFGLLFSKGLYSIYLKDKEKFVKEYDKLLALTGKNKIFDIAKFMNIDINSVSFWKESLELIKEDIDKFITLA</sequence>
<evidence type="ECO:0000256" key="6">
    <source>
        <dbReference type="RuleBase" id="RU003435"/>
    </source>
</evidence>
<feature type="domain" description="Peptidase M3A/M3B catalytic" evidence="7">
    <location>
        <begin position="195"/>
        <end position="576"/>
    </location>
</feature>
<dbReference type="Pfam" id="PF08439">
    <property type="entry name" value="Peptidase_M3_N"/>
    <property type="match status" value="1"/>
</dbReference>
<dbReference type="RefSeq" id="WP_003443491.1">
    <property type="nucleotide sequence ID" value="NZ_ANZB01000004.1"/>
</dbReference>
<dbReference type="NCBIfam" id="TIGR02290">
    <property type="entry name" value="M3_fam_3"/>
    <property type="match status" value="1"/>
</dbReference>
<evidence type="ECO:0000313" key="9">
    <source>
        <dbReference type="EMBL" id="AJA51691.1"/>
    </source>
</evidence>
<dbReference type="KEGG" id="cpat:CLPA_c16280"/>
<keyword evidence="5 6" id="KW-0482">Metalloprotease</keyword>
<dbReference type="GO" id="GO:0006508">
    <property type="term" value="P:proteolysis"/>
    <property type="evidence" value="ECO:0007669"/>
    <property type="project" value="UniProtKB-KW"/>
</dbReference>
<dbReference type="InterPro" id="IPR011977">
    <property type="entry name" value="Pept_M3B_clade3"/>
</dbReference>
<protein>
    <submittedName>
        <fullName evidence="9">Oligoendopeptidase F</fullName>
        <ecNumber evidence="9">3.4.24.-</ecNumber>
    </submittedName>
    <submittedName>
        <fullName evidence="10">Oligoendopeptidase, pepF/M3 family</fullName>
    </submittedName>
</protein>
<dbReference type="InterPro" id="IPR042088">
    <property type="entry name" value="OligoPept_F_C"/>
</dbReference>
<dbReference type="Gene3D" id="1.20.140.70">
    <property type="entry name" value="Oligopeptidase f, N-terminal domain"/>
    <property type="match status" value="1"/>
</dbReference>
<dbReference type="EC" id="3.4.24.-" evidence="9"/>
<dbReference type="EMBL" id="JPGY02000001">
    <property type="protein sequence ID" value="KRU12302.1"/>
    <property type="molecule type" value="Genomic_DNA"/>
</dbReference>
<keyword evidence="4 6" id="KW-0862">Zinc</keyword>
<dbReference type="GO" id="GO:0004222">
    <property type="term" value="F:metalloendopeptidase activity"/>
    <property type="evidence" value="ECO:0007669"/>
    <property type="project" value="InterPro"/>
</dbReference>
<dbReference type="Proteomes" id="UP000028042">
    <property type="component" value="Unassembled WGS sequence"/>
</dbReference>
<dbReference type="GO" id="GO:0004181">
    <property type="term" value="F:metallocarboxypeptidase activity"/>
    <property type="evidence" value="ECO:0007669"/>
    <property type="project" value="InterPro"/>
</dbReference>
<keyword evidence="3 6" id="KW-0378">Hydrolase</keyword>
<dbReference type="SUPFAM" id="SSF55486">
    <property type="entry name" value="Metalloproteases ('zincins'), catalytic domain"/>
    <property type="match status" value="1"/>
</dbReference>
<dbReference type="PANTHER" id="PTHR34217:SF1">
    <property type="entry name" value="CARBOXYPEPTIDASE 1"/>
    <property type="match status" value="1"/>
</dbReference>
<evidence type="ECO:0000256" key="2">
    <source>
        <dbReference type="ARBA" id="ARBA00022723"/>
    </source>
</evidence>
<dbReference type="Proteomes" id="UP000030905">
    <property type="component" value="Chromosome"/>
</dbReference>
<dbReference type="InterPro" id="IPR001567">
    <property type="entry name" value="Pept_M3A_M3B_dom"/>
</dbReference>
<gene>
    <name evidence="9" type="primary">pepF</name>
    <name evidence="9" type="ORF">CLPA_c16280</name>
    <name evidence="10" type="ORF">CP6013_01549</name>
</gene>
<dbReference type="EMBL" id="CP009268">
    <property type="protein sequence ID" value="AJA51691.1"/>
    <property type="molecule type" value="Genomic_DNA"/>
</dbReference>
<keyword evidence="12" id="KW-1185">Reference proteome</keyword>
<evidence type="ECO:0000256" key="4">
    <source>
        <dbReference type="ARBA" id="ARBA00022833"/>
    </source>
</evidence>
<proteinExistence type="inferred from homology"/>
<accession>A0A0H3J708</accession>
<reference evidence="9 12" key="1">
    <citation type="journal article" date="2015" name="Genome Announc.">
        <title>Complete Genome Sequence of the Nitrogen-Fixing and Solvent-Producing Clostridium pasteurianum DSM 525.</title>
        <authorList>
            <person name="Poehlein A."/>
            <person name="Grosse-Honebrink A."/>
            <person name="Zhang Y."/>
            <person name="Minton N.P."/>
            <person name="Daniel R."/>
        </authorList>
    </citation>
    <scope>NUCLEOTIDE SEQUENCE [LARGE SCALE GENOMIC DNA]</scope>
    <source>
        <strain evidence="9">DSM 525</strain>
        <strain evidence="12">DSM 525 / ATCC 6013</strain>
    </source>
</reference>
<dbReference type="PATRIC" id="fig|1262449.3.peg.1466"/>
<evidence type="ECO:0000313" key="12">
    <source>
        <dbReference type="Proteomes" id="UP000030905"/>
    </source>
</evidence>
<dbReference type="PANTHER" id="PTHR34217">
    <property type="entry name" value="METAL-DEPENDENT CARBOXYPEPTIDASE"/>
    <property type="match status" value="1"/>
</dbReference>
<comment type="cofactor">
    <cofactor evidence="6">
        <name>Zn(2+)</name>
        <dbReference type="ChEBI" id="CHEBI:29105"/>
    </cofactor>
    <text evidence="6">Binds 1 zinc ion.</text>
</comment>
<evidence type="ECO:0000313" key="11">
    <source>
        <dbReference type="Proteomes" id="UP000028042"/>
    </source>
</evidence>
<feature type="domain" description="Oligopeptidase F N-terminal" evidence="8">
    <location>
        <begin position="116"/>
        <end position="173"/>
    </location>
</feature>
<dbReference type="Gene3D" id="1.10.1370.20">
    <property type="entry name" value="Oligoendopeptidase f, C-terminal domain"/>
    <property type="match status" value="1"/>
</dbReference>
<dbReference type="InterPro" id="IPR034006">
    <property type="entry name" value="M3B_PepF_2"/>
</dbReference>
<evidence type="ECO:0000259" key="7">
    <source>
        <dbReference type="Pfam" id="PF01432"/>
    </source>
</evidence>
<dbReference type="GO" id="GO:0046872">
    <property type="term" value="F:metal ion binding"/>
    <property type="evidence" value="ECO:0007669"/>
    <property type="project" value="UniProtKB-UniRule"/>
</dbReference>
<dbReference type="InterPro" id="IPR001333">
    <property type="entry name" value="Peptidase_M32_Taq"/>
</dbReference>
<dbReference type="KEGG" id="cpae:CPAST_c16280"/>
<organism evidence="9 12">
    <name type="scientific">Clostridium pasteurianum DSM 525 = ATCC 6013</name>
    <dbReference type="NCBI Taxonomy" id="1262449"/>
    <lineage>
        <taxon>Bacteria</taxon>
        <taxon>Bacillati</taxon>
        <taxon>Bacillota</taxon>
        <taxon>Clostridia</taxon>
        <taxon>Eubacteriales</taxon>
        <taxon>Clostridiaceae</taxon>
        <taxon>Clostridium</taxon>
    </lineage>
</organism>
<comment type="similarity">
    <text evidence="6">Belongs to the peptidase M3 family.</text>
</comment>
<keyword evidence="2 6" id="KW-0479">Metal-binding</keyword>
<evidence type="ECO:0000256" key="5">
    <source>
        <dbReference type="ARBA" id="ARBA00023049"/>
    </source>
</evidence>
<name>A0A0H3J708_CLOPA</name>
<keyword evidence="1 6" id="KW-0645">Protease</keyword>
<dbReference type="InterPro" id="IPR013647">
    <property type="entry name" value="OligopepF_N_dom"/>
</dbReference>